<sequence length="646" mass="74807">MVKWTMRREPLTGRACLPQGRSMSITPHYRTIKELLQSRSFAIDEYQREYKWDRENIEELVTDLQNRFSTFYRTGDTPRDASDYGDYFLGSIIVTRRGNKSYLVDGQQRVTSLTLLLIYLYRVARQRGLRVTSTVEPLIFSDDYGEPKFNLDIAERVPALRALFAGADYDAEGKDESIRTIVARYNDLVSIDPADELGEGLEPFVYWLIGNVGLIEIATETDAHAYSIFETMNDRGKPLSPVDMLKAYLLGAVEDEGERANANRIWKKTLLDLTSWEPDPDAERDATFVKAWLRAKYAESIRERRAGALDRDWELIGSTFHRWVRDNTSRVGVGDAGRNLALMTNEVPFFARAYRKVLEASRGYTSGLEPVFYNAHNEFTWQSTVLLAPLRVGDEDETVRRKLAATATYLDIWVMRRAANYIRISYSSVNYAMWLLCRDIRGMSLSDLIDTLRSKLDQDEADVSFDGSPSRYRRGIAGLGLNQFSRRYIYHLLARLTAYTERGAGKPDRFDELVDRTLKNPWEIEHIWPDHHERYADECPSREDFDLWRDHVAGLVLLPADVNRSYQDKPFERKAPHYAKQNFYAASLTSAAYQHQPQFSSFVERSGLPFRPYERFGKAEHEERSKLVRALVERIWDPARLEDYRP</sequence>
<dbReference type="PANTHER" id="PTHR35149">
    <property type="entry name" value="SLL5132 PROTEIN"/>
    <property type="match status" value="1"/>
</dbReference>
<dbReference type="InterPro" id="IPR004919">
    <property type="entry name" value="GmrSD_N"/>
</dbReference>
<dbReference type="InterPro" id="IPR011089">
    <property type="entry name" value="GmrSD_C"/>
</dbReference>
<keyword evidence="4" id="KW-1185">Reference proteome</keyword>
<accession>A0A1I2CAD7</accession>
<protein>
    <submittedName>
        <fullName evidence="3">Uncharacterized conserved protein, contains ParB-like and HNH nuclease domains</fullName>
    </submittedName>
</protein>
<evidence type="ECO:0000313" key="3">
    <source>
        <dbReference type="EMBL" id="SFE65311.1"/>
    </source>
</evidence>
<dbReference type="Pfam" id="PF07510">
    <property type="entry name" value="GmrSD_C"/>
    <property type="match status" value="1"/>
</dbReference>
<feature type="domain" description="GmrSD restriction endonucleases N-terminal" evidence="1">
    <location>
        <begin position="32"/>
        <end position="250"/>
    </location>
</feature>
<dbReference type="PANTHER" id="PTHR35149:SF2">
    <property type="entry name" value="DUF262 DOMAIN-CONTAINING PROTEIN"/>
    <property type="match status" value="1"/>
</dbReference>
<organism evidence="3 4">
    <name type="scientific">Actinopolyspora alba</name>
    <dbReference type="NCBI Taxonomy" id="673379"/>
    <lineage>
        <taxon>Bacteria</taxon>
        <taxon>Bacillati</taxon>
        <taxon>Actinomycetota</taxon>
        <taxon>Actinomycetes</taxon>
        <taxon>Actinopolysporales</taxon>
        <taxon>Actinopolysporaceae</taxon>
        <taxon>Actinopolyspora</taxon>
        <taxon>Actinopolyspora alba group</taxon>
    </lineage>
</organism>
<reference evidence="4" key="1">
    <citation type="submission" date="2016-10" db="EMBL/GenBank/DDBJ databases">
        <authorList>
            <person name="Varghese N."/>
            <person name="Submissions S."/>
        </authorList>
    </citation>
    <scope>NUCLEOTIDE SEQUENCE [LARGE SCALE GENOMIC DNA]</scope>
    <source>
        <strain evidence="4">DSM 45004</strain>
    </source>
</reference>
<dbReference type="Pfam" id="PF03235">
    <property type="entry name" value="GmrSD_N"/>
    <property type="match status" value="1"/>
</dbReference>
<name>A0A1I2CAD7_9ACTN</name>
<evidence type="ECO:0000313" key="4">
    <source>
        <dbReference type="Proteomes" id="UP000198716"/>
    </source>
</evidence>
<evidence type="ECO:0000259" key="2">
    <source>
        <dbReference type="Pfam" id="PF07510"/>
    </source>
</evidence>
<dbReference type="Proteomes" id="UP000198716">
    <property type="component" value="Unassembled WGS sequence"/>
</dbReference>
<gene>
    <name evidence="3" type="ORF">SAMN04487819_12047</name>
</gene>
<dbReference type="EMBL" id="FOMZ01000020">
    <property type="protein sequence ID" value="SFE65311.1"/>
    <property type="molecule type" value="Genomic_DNA"/>
</dbReference>
<feature type="domain" description="GmrSD restriction endonucleases C-terminal" evidence="2">
    <location>
        <begin position="488"/>
        <end position="587"/>
    </location>
</feature>
<dbReference type="AlphaFoldDB" id="A0A1I2CAD7"/>
<evidence type="ECO:0000259" key="1">
    <source>
        <dbReference type="Pfam" id="PF03235"/>
    </source>
</evidence>
<proteinExistence type="predicted"/>